<dbReference type="AlphaFoldDB" id="A0A7S1ZB98"/>
<evidence type="ECO:0000256" key="4">
    <source>
        <dbReference type="SAM" id="MobiDB-lite"/>
    </source>
</evidence>
<evidence type="ECO:0000256" key="5">
    <source>
        <dbReference type="SAM" id="Phobius"/>
    </source>
</evidence>
<evidence type="ECO:0008006" key="7">
    <source>
        <dbReference type="Google" id="ProtNLM"/>
    </source>
</evidence>
<keyword evidence="2" id="KW-0294">Fucose metabolism</keyword>
<protein>
    <recommendedName>
        <fullName evidence="7">O-fucosyltransferase family protein</fullName>
    </recommendedName>
</protein>
<dbReference type="PANTHER" id="PTHR31469">
    <property type="entry name" value="OS07G0633600 PROTEIN"/>
    <property type="match status" value="1"/>
</dbReference>
<dbReference type="InterPro" id="IPR019378">
    <property type="entry name" value="GDP-Fuc_O-FucTrfase"/>
</dbReference>
<keyword evidence="5" id="KW-1133">Transmembrane helix</keyword>
<evidence type="ECO:0000256" key="3">
    <source>
        <dbReference type="ARBA" id="ARBA00023277"/>
    </source>
</evidence>
<reference evidence="6" key="1">
    <citation type="submission" date="2021-01" db="EMBL/GenBank/DDBJ databases">
        <authorList>
            <person name="Corre E."/>
            <person name="Pelletier E."/>
            <person name="Niang G."/>
            <person name="Scheremetjew M."/>
            <person name="Finn R."/>
            <person name="Kale V."/>
            <person name="Holt S."/>
            <person name="Cochrane G."/>
            <person name="Meng A."/>
            <person name="Brown T."/>
            <person name="Cohen L."/>
        </authorList>
    </citation>
    <scope>NUCLEOTIDE SEQUENCE</scope>
    <source>
        <strain evidence="6">Pop2</strain>
    </source>
</reference>
<dbReference type="CDD" id="cd11296">
    <property type="entry name" value="O-FucT_like"/>
    <property type="match status" value="1"/>
</dbReference>
<keyword evidence="5" id="KW-0812">Transmembrane</keyword>
<feature type="region of interest" description="Disordered" evidence="4">
    <location>
        <begin position="126"/>
        <end position="149"/>
    </location>
</feature>
<dbReference type="Gene3D" id="3.40.50.11350">
    <property type="match status" value="1"/>
</dbReference>
<accession>A0A7S1ZB98</accession>
<organism evidence="6">
    <name type="scientific">Ditylum brightwellii</name>
    <dbReference type="NCBI Taxonomy" id="49249"/>
    <lineage>
        <taxon>Eukaryota</taxon>
        <taxon>Sar</taxon>
        <taxon>Stramenopiles</taxon>
        <taxon>Ochrophyta</taxon>
        <taxon>Bacillariophyta</taxon>
        <taxon>Mediophyceae</taxon>
        <taxon>Lithodesmiophycidae</taxon>
        <taxon>Lithodesmiales</taxon>
        <taxon>Lithodesmiaceae</taxon>
        <taxon>Ditylum</taxon>
    </lineage>
</organism>
<evidence type="ECO:0000313" key="6">
    <source>
        <dbReference type="EMBL" id="CAD9333856.1"/>
    </source>
</evidence>
<dbReference type="PANTHER" id="PTHR31469:SF8">
    <property type="entry name" value="OS07G0641000 PROTEIN"/>
    <property type="match status" value="1"/>
</dbReference>
<keyword evidence="5" id="KW-0472">Membrane</keyword>
<keyword evidence="1" id="KW-0808">Transferase</keyword>
<dbReference type="Gene3D" id="3.40.50.11340">
    <property type="match status" value="1"/>
</dbReference>
<dbReference type="GO" id="GO:0006004">
    <property type="term" value="P:fucose metabolic process"/>
    <property type="evidence" value="ECO:0007669"/>
    <property type="project" value="UniProtKB-KW"/>
</dbReference>
<evidence type="ECO:0000256" key="1">
    <source>
        <dbReference type="ARBA" id="ARBA00022679"/>
    </source>
</evidence>
<sequence>MRLPPSRGRPPRRRTSPDKTTSCCSYILHTILLITGIILLLSTVMLPYLLMGNTNFENNPTFVGVSSHLRQSAHAVEHSIMKKFEDKEGDIANAIHHDKEPLFPLLDEEGNKLDDDDDVAQQKVVEEKHDNAKSRPAQNLDDANAKDTKLGDKVMAKKPDPLVLDAKIEHKEKETLARGLAGLPFSQTPALEGAKRATITCDDPTINANFLAYWNEPQGTQDVEFESPFAVDQNGEEKYLTFEPDRGGWNNIRMTLEIIFIIALATGRTLVLPPDQPLYLLKADSSKKQRSFADFFPISSSKFEASHLRIITTEEFLRREGGTHGRLPINEDISEAVLKAQKHCEQRLKSDISCIPLYDHLRSVGYVPKLKSGTDCLVFDVDAFQGNDMSKENEDNAKTFCSGRGISYVNASYTDPVLVHLQGSDKNYRLLNHFYGFLHFTDPVIDNHFKRFVRDYMHYIDPIYCASAKIIQSLQEEGVKRGFTLDEEQGGGFSSLHVRRGELQYKKVKISAEEWYDNTKDLWEENEILYIATDERNKTFFDPIKEHHDIRFLDDYWDMANLGDLDPNYMGMIDTIVASRGRKFVGTYFSTFSGYIVRMRGYHGMSMKDSYYGTLQYKNSLQEWTPHKGSEFSHEWPSGWIGIDGDTVPSHDKF</sequence>
<evidence type="ECO:0000256" key="2">
    <source>
        <dbReference type="ARBA" id="ARBA00023253"/>
    </source>
</evidence>
<gene>
    <name evidence="6" type="ORF">DBRI1063_LOCUS13016</name>
</gene>
<proteinExistence type="predicted"/>
<keyword evidence="3" id="KW-0119">Carbohydrate metabolism</keyword>
<dbReference type="GO" id="GO:0016740">
    <property type="term" value="F:transferase activity"/>
    <property type="evidence" value="ECO:0007669"/>
    <property type="project" value="UniProtKB-KW"/>
</dbReference>
<dbReference type="Pfam" id="PF10250">
    <property type="entry name" value="O-FucT"/>
    <property type="match status" value="1"/>
</dbReference>
<name>A0A7S1ZB98_9STRA</name>
<dbReference type="FunFam" id="3.40.50.11350:FF:000014">
    <property type="entry name" value="Uncharacterized protein"/>
    <property type="match status" value="1"/>
</dbReference>
<feature type="transmembrane region" description="Helical" evidence="5">
    <location>
        <begin position="21"/>
        <end position="50"/>
    </location>
</feature>
<feature type="region of interest" description="Disordered" evidence="4">
    <location>
        <begin position="1"/>
        <end position="20"/>
    </location>
</feature>
<dbReference type="EMBL" id="HBGN01020410">
    <property type="protein sequence ID" value="CAD9333856.1"/>
    <property type="molecule type" value="Transcribed_RNA"/>
</dbReference>